<evidence type="ECO:0000256" key="6">
    <source>
        <dbReference type="HAMAP-Rule" id="MF_01328"/>
    </source>
</evidence>
<sequence length="206" mass="22559">MPNVSVYKTDGKEAGKIELKDEVFGVEINKSVMHDAVVAHLANRRQGTQSALTRSEVRGGGIKPFRQKGTGRARQGTIRAPQMTHGGVVFAPKPRDYSMKLNKKVRALAMCCALSQKVLDEDIIVMEDLKMKAPKTKEMAAILKNLKAEKALIVTSGKDEDVVRAAANIQGVKTMPAATLSVYDILKYDKFIVTKDAVKAIEEVYA</sequence>
<keyword evidence="4 6" id="KW-0687">Ribonucleoprotein</keyword>
<comment type="function">
    <text evidence="6">Forms part of the polypeptide exit tunnel.</text>
</comment>
<keyword evidence="6" id="KW-0694">RNA-binding</keyword>
<comment type="caution">
    <text evidence="7">The sequence shown here is derived from an EMBL/GenBank/DDBJ whole genome shotgun (WGS) entry which is preliminary data.</text>
</comment>
<dbReference type="Gene3D" id="3.40.1370.10">
    <property type="match status" value="1"/>
</dbReference>
<dbReference type="HAMAP" id="MF_01328_B">
    <property type="entry name" value="Ribosomal_uL4_B"/>
    <property type="match status" value="1"/>
</dbReference>
<dbReference type="InterPro" id="IPR023574">
    <property type="entry name" value="Ribosomal_uL4_dom_sf"/>
</dbReference>
<evidence type="ECO:0000313" key="7">
    <source>
        <dbReference type="EMBL" id="MBC5648577.1"/>
    </source>
</evidence>
<dbReference type="PANTHER" id="PTHR10746">
    <property type="entry name" value="50S RIBOSOMAL PROTEIN L4"/>
    <property type="match status" value="1"/>
</dbReference>
<dbReference type="GO" id="GO:0005840">
    <property type="term" value="C:ribosome"/>
    <property type="evidence" value="ECO:0007669"/>
    <property type="project" value="UniProtKB-KW"/>
</dbReference>
<dbReference type="NCBIfam" id="TIGR03953">
    <property type="entry name" value="rplD_bact"/>
    <property type="match status" value="1"/>
</dbReference>
<dbReference type="Pfam" id="PF00573">
    <property type="entry name" value="Ribosomal_L4"/>
    <property type="match status" value="1"/>
</dbReference>
<comment type="similarity">
    <text evidence="1 6">Belongs to the universal ribosomal protein uL4 family.</text>
</comment>
<dbReference type="EMBL" id="JACOON010000005">
    <property type="protein sequence ID" value="MBC5648577.1"/>
    <property type="molecule type" value="Genomic_DNA"/>
</dbReference>
<dbReference type="RefSeq" id="WP_186858087.1">
    <property type="nucleotide sequence ID" value="NZ_JACOON010000005.1"/>
</dbReference>
<comment type="subunit">
    <text evidence="2 6">Part of the 50S ribosomal subunit.</text>
</comment>
<dbReference type="InterPro" id="IPR002136">
    <property type="entry name" value="Ribosomal_uL4"/>
</dbReference>
<organism evidence="7 8">
    <name type="scientific">Christensenella tenuis</name>
    <dbReference type="NCBI Taxonomy" id="2763033"/>
    <lineage>
        <taxon>Bacteria</taxon>
        <taxon>Bacillati</taxon>
        <taxon>Bacillota</taxon>
        <taxon>Clostridia</taxon>
        <taxon>Christensenellales</taxon>
        <taxon>Christensenellaceae</taxon>
        <taxon>Christensenella</taxon>
    </lineage>
</organism>
<keyword evidence="8" id="KW-1185">Reference proteome</keyword>
<keyword evidence="6" id="KW-0699">rRNA-binding</keyword>
<evidence type="ECO:0000256" key="4">
    <source>
        <dbReference type="ARBA" id="ARBA00023274"/>
    </source>
</evidence>
<evidence type="ECO:0000313" key="8">
    <source>
        <dbReference type="Proteomes" id="UP000606889"/>
    </source>
</evidence>
<evidence type="ECO:0000256" key="3">
    <source>
        <dbReference type="ARBA" id="ARBA00022980"/>
    </source>
</evidence>
<name>A0ABR7EFP4_9FIRM</name>
<evidence type="ECO:0000256" key="5">
    <source>
        <dbReference type="ARBA" id="ARBA00035244"/>
    </source>
</evidence>
<dbReference type="InterPro" id="IPR013005">
    <property type="entry name" value="Ribosomal_uL4-like"/>
</dbReference>
<comment type="function">
    <text evidence="6">One of the primary rRNA binding proteins, this protein initially binds near the 5'-end of the 23S rRNA. It is important during the early stages of 50S assembly. It makes multiple contacts with different domains of the 23S rRNA in the assembled 50S subunit and ribosome.</text>
</comment>
<protein>
    <recommendedName>
        <fullName evidence="5 6">Large ribosomal subunit protein uL4</fullName>
    </recommendedName>
</protein>
<evidence type="ECO:0000256" key="2">
    <source>
        <dbReference type="ARBA" id="ARBA00011838"/>
    </source>
</evidence>
<reference evidence="7 8" key="1">
    <citation type="submission" date="2020-08" db="EMBL/GenBank/DDBJ databases">
        <title>Genome public.</title>
        <authorList>
            <person name="Liu C."/>
            <person name="Sun Q."/>
        </authorList>
    </citation>
    <scope>NUCLEOTIDE SEQUENCE [LARGE SCALE GENOMIC DNA]</scope>
    <source>
        <strain evidence="7 8">NSJ-35</strain>
    </source>
</reference>
<dbReference type="SUPFAM" id="SSF52166">
    <property type="entry name" value="Ribosomal protein L4"/>
    <property type="match status" value="1"/>
</dbReference>
<dbReference type="Proteomes" id="UP000606889">
    <property type="component" value="Unassembled WGS sequence"/>
</dbReference>
<proteinExistence type="inferred from homology"/>
<accession>A0ABR7EFP4</accession>
<gene>
    <name evidence="6 7" type="primary">rplD</name>
    <name evidence="7" type="ORF">H8S18_09530</name>
</gene>
<dbReference type="PANTHER" id="PTHR10746:SF6">
    <property type="entry name" value="LARGE RIBOSOMAL SUBUNIT PROTEIN UL4M"/>
    <property type="match status" value="1"/>
</dbReference>
<keyword evidence="3 6" id="KW-0689">Ribosomal protein</keyword>
<evidence type="ECO:0000256" key="1">
    <source>
        <dbReference type="ARBA" id="ARBA00010528"/>
    </source>
</evidence>